<gene>
    <name evidence="1" type="ORF">Poly59_53160</name>
</gene>
<proteinExistence type="predicted"/>
<keyword evidence="2" id="KW-1185">Reference proteome</keyword>
<dbReference type="RefSeq" id="WP_146536827.1">
    <property type="nucleotide sequence ID" value="NZ_SJPX01000005.1"/>
</dbReference>
<evidence type="ECO:0000313" key="2">
    <source>
        <dbReference type="Proteomes" id="UP000317977"/>
    </source>
</evidence>
<reference evidence="1 2" key="1">
    <citation type="submission" date="2019-02" db="EMBL/GenBank/DDBJ databases">
        <title>Deep-cultivation of Planctomycetes and their phenomic and genomic characterization uncovers novel biology.</title>
        <authorList>
            <person name="Wiegand S."/>
            <person name="Jogler M."/>
            <person name="Boedeker C."/>
            <person name="Pinto D."/>
            <person name="Vollmers J."/>
            <person name="Rivas-Marin E."/>
            <person name="Kohn T."/>
            <person name="Peeters S.H."/>
            <person name="Heuer A."/>
            <person name="Rast P."/>
            <person name="Oberbeckmann S."/>
            <person name="Bunk B."/>
            <person name="Jeske O."/>
            <person name="Meyerdierks A."/>
            <person name="Storesund J.E."/>
            <person name="Kallscheuer N."/>
            <person name="Luecker S."/>
            <person name="Lage O.M."/>
            <person name="Pohl T."/>
            <person name="Merkel B.J."/>
            <person name="Hornburger P."/>
            <person name="Mueller R.-W."/>
            <person name="Bruemmer F."/>
            <person name="Labrenz M."/>
            <person name="Spormann A.M."/>
            <person name="Op Den Camp H."/>
            <person name="Overmann J."/>
            <person name="Amann R."/>
            <person name="Jetten M.S.M."/>
            <person name="Mascher T."/>
            <person name="Medema M.H."/>
            <person name="Devos D.P."/>
            <person name="Kaster A.-K."/>
            <person name="Ovreas L."/>
            <person name="Rohde M."/>
            <person name="Galperin M.Y."/>
            <person name="Jogler C."/>
        </authorList>
    </citation>
    <scope>NUCLEOTIDE SEQUENCE [LARGE SCALE GENOMIC DNA]</scope>
    <source>
        <strain evidence="1 2">Poly59</strain>
    </source>
</reference>
<dbReference type="AlphaFoldDB" id="A0A5C6EI17"/>
<accession>A0A5C6EI17</accession>
<comment type="caution">
    <text evidence="1">The sequence shown here is derived from an EMBL/GenBank/DDBJ whole genome shotgun (WGS) entry which is preliminary data.</text>
</comment>
<organism evidence="1 2">
    <name type="scientific">Rubripirellula reticaptiva</name>
    <dbReference type="NCBI Taxonomy" id="2528013"/>
    <lineage>
        <taxon>Bacteria</taxon>
        <taxon>Pseudomonadati</taxon>
        <taxon>Planctomycetota</taxon>
        <taxon>Planctomycetia</taxon>
        <taxon>Pirellulales</taxon>
        <taxon>Pirellulaceae</taxon>
        <taxon>Rubripirellula</taxon>
    </lineage>
</organism>
<dbReference type="OrthoDB" id="229902at2"/>
<protein>
    <submittedName>
        <fullName evidence="1">Uncharacterized protein</fullName>
    </submittedName>
</protein>
<sequence length="440" mass="47527">MIRFRLCRPAIYLVFAATIVGCGPPLTDDLEPLVPVVQPASFAAISARDLLGETLSRYASAASYRDNGRAQIRYQNGGSTETRSAPMRVWLDRNELYLETYDVRLTSDPDGLTGWIADPSTDNFDSQVLKSKPIPGRPTGAQLLADPILAGRVAAGLAGPPPQLEWLFSAEPMKALFDPSHRIEFGPIQSIERQTCRCVIVDAGEQRYQFWIDDRAGIVRRIDLPPIVAPLVPGAVPQPIQLSIDLVGATFDAPNKPPAIEPLPKSPKLVSRLIPLPPPRPARILGTRVPGFRIKDGDQKLTFLVRVSVDTNTIAAAMTAQSWTDQWSDELTTTIRTGVLVDADASRTIPADVTVPVVVDKGGDFAKSLEMNPGSAVLVDASGTVMWVDDQFSPATLASFGAAISDVLSGVDVPDRLRTQWTEQLAAYDHACGEVAVSSN</sequence>
<dbReference type="Proteomes" id="UP000317977">
    <property type="component" value="Unassembled WGS sequence"/>
</dbReference>
<name>A0A5C6EI17_9BACT</name>
<dbReference type="PROSITE" id="PS51257">
    <property type="entry name" value="PROKAR_LIPOPROTEIN"/>
    <property type="match status" value="1"/>
</dbReference>
<evidence type="ECO:0000313" key="1">
    <source>
        <dbReference type="EMBL" id="TWU48468.1"/>
    </source>
</evidence>
<dbReference type="EMBL" id="SJPX01000005">
    <property type="protein sequence ID" value="TWU48468.1"/>
    <property type="molecule type" value="Genomic_DNA"/>
</dbReference>